<dbReference type="Gene3D" id="3.20.20.60">
    <property type="entry name" value="Phosphoenolpyruvate-binding domains"/>
    <property type="match status" value="1"/>
</dbReference>
<dbReference type="EMBL" id="CP054569">
    <property type="protein sequence ID" value="QKQ46224.1"/>
    <property type="molecule type" value="Genomic_DNA"/>
</dbReference>
<dbReference type="GO" id="GO:0046872">
    <property type="term" value="F:metal ion binding"/>
    <property type="evidence" value="ECO:0007669"/>
    <property type="project" value="UniProtKB-KW"/>
</dbReference>
<dbReference type="InterPro" id="IPR040442">
    <property type="entry name" value="Pyrv_kinase-like_dom_sf"/>
</dbReference>
<dbReference type="PANTHER" id="PTHR30502:SF0">
    <property type="entry name" value="PHOSPHOENOLPYRUVATE CARBOXYLASE FAMILY PROTEIN"/>
    <property type="match status" value="1"/>
</dbReference>
<keyword evidence="2" id="KW-0479">Metal-binding</keyword>
<dbReference type="PANTHER" id="PTHR30502">
    <property type="entry name" value="2-KETO-3-DEOXY-L-RHAMNONATE ALDOLASE"/>
    <property type="match status" value="1"/>
</dbReference>
<dbReference type="InterPro" id="IPR005000">
    <property type="entry name" value="Aldolase/citrate-lyase_domain"/>
</dbReference>
<evidence type="ECO:0000256" key="2">
    <source>
        <dbReference type="ARBA" id="ARBA00022723"/>
    </source>
</evidence>
<proteinExistence type="inferred from homology"/>
<dbReference type="SUPFAM" id="SSF51621">
    <property type="entry name" value="Phosphoenolpyruvate/pyruvate domain"/>
    <property type="match status" value="1"/>
</dbReference>
<evidence type="ECO:0000256" key="1">
    <source>
        <dbReference type="ARBA" id="ARBA00005568"/>
    </source>
</evidence>
<feature type="domain" description="HpcH/HpaI aldolase/citrate lyase" evidence="4">
    <location>
        <begin position="23"/>
        <end position="241"/>
    </location>
</feature>
<reference evidence="5 6" key="1">
    <citation type="submission" date="2020-05" db="EMBL/GenBank/DDBJ databases">
        <title>FDA dAtabase for Regulatory Grade micrObial Sequences (FDA-ARGOS): Supporting development and validation of Infectious Disease Dx tests.</title>
        <authorList>
            <person name="Sproer C."/>
            <person name="Gronow S."/>
            <person name="Severitt S."/>
            <person name="Schroder I."/>
            <person name="Tallon L."/>
            <person name="Sadzewicz L."/>
            <person name="Zhao X."/>
            <person name="Vavikolanu K."/>
            <person name="Mehta A."/>
            <person name="Aluvathingal J."/>
            <person name="Nadendla S."/>
            <person name="Myers T."/>
            <person name="Yan Y."/>
            <person name="Sichtig H."/>
        </authorList>
    </citation>
    <scope>NUCLEOTIDE SEQUENCE [LARGE SCALE GENOMIC DNA]</scope>
    <source>
        <strain evidence="5 6">FDAARGOS_787</strain>
    </source>
</reference>
<gene>
    <name evidence="5" type="ORF">FOC81_05785</name>
</gene>
<dbReference type="RefSeq" id="WP_174715908.1">
    <property type="nucleotide sequence ID" value="NZ_CADIKP010000002.1"/>
</dbReference>
<protein>
    <submittedName>
        <fullName evidence="5">2-dehydro-3-deoxyglucarate aldolase</fullName>
    </submittedName>
</protein>
<organism evidence="5 6">
    <name type="scientific">Achromobacter denitrificans</name>
    <name type="common">Alcaligenes denitrificans</name>
    <dbReference type="NCBI Taxonomy" id="32002"/>
    <lineage>
        <taxon>Bacteria</taxon>
        <taxon>Pseudomonadati</taxon>
        <taxon>Pseudomonadota</taxon>
        <taxon>Betaproteobacteria</taxon>
        <taxon>Burkholderiales</taxon>
        <taxon>Alcaligenaceae</taxon>
        <taxon>Achromobacter</taxon>
    </lineage>
</organism>
<accession>A0A6J5H8G2</accession>
<dbReference type="Proteomes" id="UP000509782">
    <property type="component" value="Chromosome"/>
</dbReference>
<dbReference type="AlphaFoldDB" id="A0A6J5H8G2"/>
<dbReference type="GO" id="GO:0016832">
    <property type="term" value="F:aldehyde-lyase activity"/>
    <property type="evidence" value="ECO:0007669"/>
    <property type="project" value="TreeGrafter"/>
</dbReference>
<sequence>MSGSEQRDDTGLKARMRDRQALTGAFVPAPSPELVEIAAHAGYDFVVLDAEHGPLDFADIRHMIRAAQAVGVPVLVRVPTASKEFIGRVLDSGADGILVPQVSSVEEARAAVSQALYPPAGARGAAFYARAYGYTRHSGWDALDHVQDKVVVGVMLETPQAIEQARAISETPGVDFVLLGTGDLSVTLGRGEHNPAALASAVAQVAALARAGAIPFGASATDRASAAPYLDSGFRIIVVGLLPLLLRSAAALCADIRAARP</sequence>
<evidence type="ECO:0000256" key="3">
    <source>
        <dbReference type="ARBA" id="ARBA00023239"/>
    </source>
</evidence>
<evidence type="ECO:0000313" key="5">
    <source>
        <dbReference type="EMBL" id="QKQ46224.1"/>
    </source>
</evidence>
<keyword evidence="3" id="KW-0456">Lyase</keyword>
<evidence type="ECO:0000313" key="6">
    <source>
        <dbReference type="Proteomes" id="UP000509782"/>
    </source>
</evidence>
<dbReference type="Pfam" id="PF03328">
    <property type="entry name" value="HpcH_HpaI"/>
    <property type="match status" value="1"/>
</dbReference>
<name>A0A6J5H8G2_ACHDE</name>
<evidence type="ECO:0000259" key="4">
    <source>
        <dbReference type="Pfam" id="PF03328"/>
    </source>
</evidence>
<dbReference type="GO" id="GO:0005737">
    <property type="term" value="C:cytoplasm"/>
    <property type="evidence" value="ECO:0007669"/>
    <property type="project" value="TreeGrafter"/>
</dbReference>
<dbReference type="InterPro" id="IPR050251">
    <property type="entry name" value="HpcH-HpaI_aldolase"/>
</dbReference>
<dbReference type="InterPro" id="IPR015813">
    <property type="entry name" value="Pyrv/PenolPyrv_kinase-like_dom"/>
</dbReference>
<comment type="similarity">
    <text evidence="1">Belongs to the HpcH/HpaI aldolase family.</text>
</comment>